<evidence type="ECO:0000256" key="1">
    <source>
        <dbReference type="SAM" id="Phobius"/>
    </source>
</evidence>
<dbReference type="RefSeq" id="WP_056956146.1">
    <property type="nucleotide sequence ID" value="NZ_AZFJ01000007.1"/>
</dbReference>
<evidence type="ECO:0008006" key="4">
    <source>
        <dbReference type="Google" id="ProtNLM"/>
    </source>
</evidence>
<dbReference type="STRING" id="1423783.FC50_GL000277"/>
<feature type="transmembrane region" description="Helical" evidence="1">
    <location>
        <begin position="161"/>
        <end position="185"/>
    </location>
</feature>
<dbReference type="Pfam" id="PF14897">
    <property type="entry name" value="EpsG"/>
    <property type="match status" value="1"/>
</dbReference>
<organism evidence="2 3">
    <name type="scientific">Lacticaseibacillus pantheris DSM 15945 = JCM 12539 = NBRC 106106</name>
    <dbReference type="NCBI Taxonomy" id="1423783"/>
    <lineage>
        <taxon>Bacteria</taxon>
        <taxon>Bacillati</taxon>
        <taxon>Bacillota</taxon>
        <taxon>Bacilli</taxon>
        <taxon>Lactobacillales</taxon>
        <taxon>Lactobacillaceae</taxon>
        <taxon>Lacticaseibacillus</taxon>
    </lineage>
</organism>
<sequence length="366" mass="41211">MNIVSLGITITVLLILLGIIFPKSKFFAILQLAWIIVLSSGNSGGADYIDNSNIFLTADTHSINGISVTNGVFSFLATTWRDAGLNYIAFNGILALAATVLMGWVILRYAERPALSTAFLLIFPIFDNVIQKRWYPAMAIIIFAVAMLYKQPHSFKRNAAFVLLCLLAVQFHSGVLVYLSIPVFFLIKKRNRLKIAIIMLVIGTAGRSLIPIMLQHISIQGMTDKLELYFSVLAQTSSWTHYAFWVVWQVAQMMIVWLLYKRNSESKFLSYVWQLNIWALIFVPLYTFNPVFTRIYRTVIVFNAIAVGNSIRAPKKNQVVVASLVLTTAQFTMSIVSFLVMDYITSSSLGFNELVAPIFTNNIFLK</sequence>
<dbReference type="Proteomes" id="UP000051922">
    <property type="component" value="Unassembled WGS sequence"/>
</dbReference>
<feature type="transmembrane region" description="Helical" evidence="1">
    <location>
        <begin position="271"/>
        <end position="289"/>
    </location>
</feature>
<accession>A0A0R1U4A9</accession>
<reference evidence="2 3" key="1">
    <citation type="journal article" date="2015" name="Genome Announc.">
        <title>Expanding the biotechnology potential of lactobacilli through comparative genomics of 213 strains and associated genera.</title>
        <authorList>
            <person name="Sun Z."/>
            <person name="Harris H.M."/>
            <person name="McCann A."/>
            <person name="Guo C."/>
            <person name="Argimon S."/>
            <person name="Zhang W."/>
            <person name="Yang X."/>
            <person name="Jeffery I.B."/>
            <person name="Cooney J.C."/>
            <person name="Kagawa T.F."/>
            <person name="Liu W."/>
            <person name="Song Y."/>
            <person name="Salvetti E."/>
            <person name="Wrobel A."/>
            <person name="Rasinkangas P."/>
            <person name="Parkhill J."/>
            <person name="Rea M.C."/>
            <person name="O'Sullivan O."/>
            <person name="Ritari J."/>
            <person name="Douillard F.P."/>
            <person name="Paul Ross R."/>
            <person name="Yang R."/>
            <person name="Briner A.E."/>
            <person name="Felis G.E."/>
            <person name="de Vos W.M."/>
            <person name="Barrangou R."/>
            <person name="Klaenhammer T.R."/>
            <person name="Caufield P.W."/>
            <person name="Cui Y."/>
            <person name="Zhang H."/>
            <person name="O'Toole P.W."/>
        </authorList>
    </citation>
    <scope>NUCLEOTIDE SEQUENCE [LARGE SCALE GENOMIC DNA]</scope>
    <source>
        <strain evidence="2 3">DSM 15945</strain>
    </source>
</reference>
<dbReference type="PATRIC" id="fig|1423783.4.peg.289"/>
<feature type="transmembrane region" description="Helical" evidence="1">
    <location>
        <begin position="85"/>
        <end position="107"/>
    </location>
</feature>
<keyword evidence="1" id="KW-1133">Transmembrane helix</keyword>
<comment type="caution">
    <text evidence="2">The sequence shown here is derived from an EMBL/GenBank/DDBJ whole genome shotgun (WGS) entry which is preliminary data.</text>
</comment>
<dbReference type="AlphaFoldDB" id="A0A0R1U4A9"/>
<proteinExistence type="predicted"/>
<dbReference type="InterPro" id="IPR049458">
    <property type="entry name" value="EpsG-like"/>
</dbReference>
<feature type="transmembrane region" description="Helical" evidence="1">
    <location>
        <begin position="134"/>
        <end position="149"/>
    </location>
</feature>
<name>A0A0R1U4A9_9LACO</name>
<evidence type="ECO:0000313" key="2">
    <source>
        <dbReference type="EMBL" id="KRL88087.1"/>
    </source>
</evidence>
<dbReference type="EMBL" id="AZFJ01000007">
    <property type="protein sequence ID" value="KRL88087.1"/>
    <property type="molecule type" value="Genomic_DNA"/>
</dbReference>
<feature type="transmembrane region" description="Helical" evidence="1">
    <location>
        <begin position="319"/>
        <end position="341"/>
    </location>
</feature>
<keyword evidence="3" id="KW-1185">Reference proteome</keyword>
<gene>
    <name evidence="2" type="ORF">FC50_GL000277</name>
</gene>
<feature type="transmembrane region" description="Helical" evidence="1">
    <location>
        <begin position="239"/>
        <end position="259"/>
    </location>
</feature>
<protein>
    <recommendedName>
        <fullName evidence="4">EpsG family protein</fullName>
    </recommendedName>
</protein>
<dbReference type="OrthoDB" id="2277046at2"/>
<keyword evidence="1" id="KW-0472">Membrane</keyword>
<keyword evidence="1" id="KW-0812">Transmembrane</keyword>
<feature type="transmembrane region" description="Helical" evidence="1">
    <location>
        <begin position="197"/>
        <end position="219"/>
    </location>
</feature>
<evidence type="ECO:0000313" key="3">
    <source>
        <dbReference type="Proteomes" id="UP000051922"/>
    </source>
</evidence>